<dbReference type="PANTHER" id="PTHR43636:SF2">
    <property type="entry name" value="ELONGATION FACTOR G, MITOCHONDRIAL"/>
    <property type="match status" value="1"/>
</dbReference>
<organism evidence="4 5">
    <name type="scientific">Dunaliella salina</name>
    <name type="common">Green alga</name>
    <name type="synonym">Protococcus salinus</name>
    <dbReference type="NCBI Taxonomy" id="3046"/>
    <lineage>
        <taxon>Eukaryota</taxon>
        <taxon>Viridiplantae</taxon>
        <taxon>Chlorophyta</taxon>
        <taxon>core chlorophytes</taxon>
        <taxon>Chlorophyceae</taxon>
        <taxon>CS clade</taxon>
        <taxon>Chlamydomonadales</taxon>
        <taxon>Dunaliellaceae</taxon>
        <taxon>Dunaliella</taxon>
    </lineage>
</organism>
<evidence type="ECO:0000256" key="1">
    <source>
        <dbReference type="ARBA" id="ARBA00022768"/>
    </source>
</evidence>
<keyword evidence="2" id="KW-0648">Protein biosynthesis</keyword>
<dbReference type="InterPro" id="IPR014721">
    <property type="entry name" value="Ribsml_uS5_D2-typ_fold_subgr"/>
</dbReference>
<dbReference type="Gene3D" id="3.30.70.240">
    <property type="match status" value="1"/>
</dbReference>
<evidence type="ECO:0000313" key="5">
    <source>
        <dbReference type="Proteomes" id="UP000815325"/>
    </source>
</evidence>
<dbReference type="SUPFAM" id="SSF54980">
    <property type="entry name" value="EF-G C-terminal domain-like"/>
    <property type="match status" value="1"/>
</dbReference>
<feature type="domain" description="Elongation factor EFG" evidence="3">
    <location>
        <begin position="18"/>
        <end position="105"/>
    </location>
</feature>
<evidence type="ECO:0000256" key="2">
    <source>
        <dbReference type="ARBA" id="ARBA00022917"/>
    </source>
</evidence>
<name>A0ABQ7GG28_DUNSA</name>
<protein>
    <submittedName>
        <fullName evidence="4">Elongation factor G</fullName>
    </submittedName>
</protein>
<evidence type="ECO:0000313" key="4">
    <source>
        <dbReference type="EMBL" id="KAF5833559.1"/>
    </source>
</evidence>
<dbReference type="InterPro" id="IPR000640">
    <property type="entry name" value="EFG_V-like"/>
</dbReference>
<comment type="caution">
    <text evidence="4">The sequence shown here is derived from an EMBL/GenBank/DDBJ whole genome shotgun (WGS) entry which is preliminary data.</text>
</comment>
<gene>
    <name evidence="4" type="ORF">DUNSADRAFT_10091</name>
</gene>
<proteinExistence type="predicted"/>
<dbReference type="SMART" id="SM00838">
    <property type="entry name" value="EFG_C"/>
    <property type="match status" value="1"/>
</dbReference>
<reference evidence="4" key="1">
    <citation type="submission" date="2017-08" db="EMBL/GenBank/DDBJ databases">
        <authorList>
            <person name="Polle J.E."/>
            <person name="Barry K."/>
            <person name="Cushman J."/>
            <person name="Schmutz J."/>
            <person name="Tran D."/>
            <person name="Hathwaick L.T."/>
            <person name="Yim W.C."/>
            <person name="Jenkins J."/>
            <person name="Mckie-Krisberg Z.M."/>
            <person name="Prochnik S."/>
            <person name="Lindquist E."/>
            <person name="Dockter R.B."/>
            <person name="Adam C."/>
            <person name="Molina H."/>
            <person name="Bunkerborg J."/>
            <person name="Jin E."/>
            <person name="Buchheim M."/>
            <person name="Magnuson J."/>
        </authorList>
    </citation>
    <scope>NUCLEOTIDE SEQUENCE</scope>
    <source>
        <strain evidence="4">CCAP 19/18</strain>
    </source>
</reference>
<sequence>MLCVRSLCRQAYKDAQPYILEPVMHVEITVPAEFQGTAMGDLNRRKGMILDASTNGDDAVISAQVPLNSMFGYSTVLRSNTQGKGEFSMEYSHHAQVTRDLQDQLTSNYSATSKASA</sequence>
<keyword evidence="5" id="KW-1185">Reference proteome</keyword>
<dbReference type="InterPro" id="IPR035647">
    <property type="entry name" value="EFG_III/V"/>
</dbReference>
<dbReference type="Pfam" id="PF00679">
    <property type="entry name" value="EFG_C"/>
    <property type="match status" value="1"/>
</dbReference>
<dbReference type="PANTHER" id="PTHR43636">
    <property type="entry name" value="ELONGATION FACTOR G, MITOCHONDRIAL"/>
    <property type="match status" value="1"/>
</dbReference>
<dbReference type="Proteomes" id="UP000815325">
    <property type="component" value="Unassembled WGS sequence"/>
</dbReference>
<evidence type="ECO:0000259" key="3">
    <source>
        <dbReference type="SMART" id="SM00838"/>
    </source>
</evidence>
<dbReference type="Gene3D" id="3.30.230.10">
    <property type="match status" value="1"/>
</dbReference>
<dbReference type="GO" id="GO:0003746">
    <property type="term" value="F:translation elongation factor activity"/>
    <property type="evidence" value="ECO:0007669"/>
    <property type="project" value="UniProtKB-KW"/>
</dbReference>
<dbReference type="EMBL" id="MU069804">
    <property type="protein sequence ID" value="KAF5833559.1"/>
    <property type="molecule type" value="Genomic_DNA"/>
</dbReference>
<keyword evidence="1 4" id="KW-0251">Elongation factor</keyword>
<accession>A0ABQ7GG28</accession>